<dbReference type="CDD" id="cd00093">
    <property type="entry name" value="HTH_XRE"/>
    <property type="match status" value="1"/>
</dbReference>
<dbReference type="Pfam" id="PF01381">
    <property type="entry name" value="HTH_3"/>
    <property type="match status" value="1"/>
</dbReference>
<dbReference type="AlphaFoldDB" id="A0A2P7RCB9"/>
<evidence type="ECO:0000259" key="1">
    <source>
        <dbReference type="PROSITE" id="PS50943"/>
    </source>
</evidence>
<evidence type="ECO:0000313" key="3">
    <source>
        <dbReference type="Proteomes" id="UP000240243"/>
    </source>
</evidence>
<name>A0A2P7RCB9_9GAMM</name>
<gene>
    <name evidence="2" type="ORF">C7H85_03275</name>
</gene>
<dbReference type="GO" id="GO:0003677">
    <property type="term" value="F:DNA binding"/>
    <property type="evidence" value="ECO:0007669"/>
    <property type="project" value="InterPro"/>
</dbReference>
<dbReference type="InterPro" id="IPR010982">
    <property type="entry name" value="Lambda_DNA-bd_dom_sf"/>
</dbReference>
<dbReference type="SUPFAM" id="SSF47413">
    <property type="entry name" value="lambda repressor-like DNA-binding domains"/>
    <property type="match status" value="1"/>
</dbReference>
<keyword evidence="3" id="KW-1185">Reference proteome</keyword>
<dbReference type="RefSeq" id="WP_106728260.1">
    <property type="nucleotide sequence ID" value="NZ_PXYG01000001.1"/>
</dbReference>
<dbReference type="OrthoDB" id="6884389at2"/>
<accession>A0A2P7RCB9</accession>
<dbReference type="PROSITE" id="PS50943">
    <property type="entry name" value="HTH_CROC1"/>
    <property type="match status" value="1"/>
</dbReference>
<dbReference type="NCBIfam" id="TIGR01552">
    <property type="entry name" value="phd_fam"/>
    <property type="match status" value="1"/>
</dbReference>
<sequence>MARHTEVQIISQGGRPAFAVVPYDEWLALTGQQEEAGAYIPHEVVGLQLHKGLSLLAAWRAYQGLSQQELADRMGVSQSSVAQMEKPGVNPRRSTLERAAAALGITVAQLED</sequence>
<evidence type="ECO:0000313" key="2">
    <source>
        <dbReference type="EMBL" id="PSJ47849.1"/>
    </source>
</evidence>
<dbReference type="Gene3D" id="1.10.260.40">
    <property type="entry name" value="lambda repressor-like DNA-binding domains"/>
    <property type="match status" value="1"/>
</dbReference>
<dbReference type="InterPro" id="IPR001387">
    <property type="entry name" value="Cro/C1-type_HTH"/>
</dbReference>
<protein>
    <submittedName>
        <fullName evidence="2">Transcriptional regulator</fullName>
    </submittedName>
</protein>
<comment type="caution">
    <text evidence="2">The sequence shown here is derived from an EMBL/GenBank/DDBJ whole genome shotgun (WGS) entry which is preliminary data.</text>
</comment>
<dbReference type="Proteomes" id="UP000240243">
    <property type="component" value="Unassembled WGS sequence"/>
</dbReference>
<proteinExistence type="predicted"/>
<organism evidence="2 3">
    <name type="scientific">Zobellella endophytica</name>
    <dbReference type="NCBI Taxonomy" id="2116700"/>
    <lineage>
        <taxon>Bacteria</taxon>
        <taxon>Pseudomonadati</taxon>
        <taxon>Pseudomonadota</taxon>
        <taxon>Gammaproteobacteria</taxon>
        <taxon>Aeromonadales</taxon>
        <taxon>Aeromonadaceae</taxon>
        <taxon>Zobellella</taxon>
    </lineage>
</organism>
<dbReference type="SMART" id="SM00530">
    <property type="entry name" value="HTH_XRE"/>
    <property type="match status" value="1"/>
</dbReference>
<feature type="domain" description="HTH cro/C1-type" evidence="1">
    <location>
        <begin position="56"/>
        <end position="110"/>
    </location>
</feature>
<reference evidence="2 3" key="1">
    <citation type="submission" date="2018-03" db="EMBL/GenBank/DDBJ databases">
        <title>The draft genome of Zobellella sp. 59N8.</title>
        <authorList>
            <person name="Liu L."/>
            <person name="Li L."/>
            <person name="Zhang X."/>
            <person name="Liang L."/>
            <person name="Wang T."/>
        </authorList>
    </citation>
    <scope>NUCLEOTIDE SEQUENCE [LARGE SCALE GENOMIC DNA]</scope>
    <source>
        <strain evidence="2 3">59N8</strain>
    </source>
</reference>
<dbReference type="EMBL" id="PXYG01000001">
    <property type="protein sequence ID" value="PSJ47849.1"/>
    <property type="molecule type" value="Genomic_DNA"/>
</dbReference>